<dbReference type="InterPro" id="IPR003961">
    <property type="entry name" value="FN3_dom"/>
</dbReference>
<sequence>MMKNKIAAVLSGTIFLLFVTPIQIASALDLPAGLTATGNRGGSYNDGTVTLNWSSVAGATNGYAIETLLNDTRVGDLTPALGQGTTTAIVGGLQGGTTYGFKIRAVAAVELSGWSTKVTANPITNPSTPNKPTHSNSLLDATVRWSAPASDGGTSVSSYLVTEVNSGRTQSVNATTFSAQFTAFPSGSKIKFNVRAINGVTAEGTASANSDETTLPQLPEKVNAVTAAKTANKGELLVTWTIPGNGGSSLTGFDVFLRQSGSDVKKLEITNPETKSTTFTNLTAGSYTVQVLAKSIIGSGPRSNEPNAVSVEEVPSSGGGKRGNVVEATPTPTPSPSPTPSPTKKSNKKSPDNSKKKFVTASSFLPKNVVVKIAKFAIKDGKGRIIKNVKVSISKKGKVTAQFPKGTKPGIYTIKITDSKKKVWYLRVKIK</sequence>
<evidence type="ECO:0000256" key="1">
    <source>
        <dbReference type="ARBA" id="ARBA00022737"/>
    </source>
</evidence>
<feature type="domain" description="Fibronectin type-III" evidence="3">
    <location>
        <begin position="218"/>
        <end position="314"/>
    </location>
</feature>
<accession>A0A6J7HDS9</accession>
<protein>
    <submittedName>
        <fullName evidence="4">Unannotated protein</fullName>
    </submittedName>
</protein>
<dbReference type="SMART" id="SM00060">
    <property type="entry name" value="FN3"/>
    <property type="match status" value="3"/>
</dbReference>
<dbReference type="CDD" id="cd00063">
    <property type="entry name" value="FN3"/>
    <property type="match status" value="3"/>
</dbReference>
<dbReference type="Pfam" id="PF00041">
    <property type="entry name" value="fn3"/>
    <property type="match status" value="1"/>
</dbReference>
<feature type="compositionally biased region" description="Pro residues" evidence="2">
    <location>
        <begin position="331"/>
        <end position="341"/>
    </location>
</feature>
<evidence type="ECO:0000256" key="2">
    <source>
        <dbReference type="SAM" id="MobiDB-lite"/>
    </source>
</evidence>
<gene>
    <name evidence="4" type="ORF">UFOPK3614_00539</name>
</gene>
<name>A0A6J7HDS9_9ZZZZ</name>
<dbReference type="SUPFAM" id="SSF49265">
    <property type="entry name" value="Fibronectin type III"/>
    <property type="match status" value="2"/>
</dbReference>
<dbReference type="Gene3D" id="2.60.40.10">
    <property type="entry name" value="Immunoglobulins"/>
    <property type="match status" value="3"/>
</dbReference>
<proteinExistence type="predicted"/>
<dbReference type="EMBL" id="CAFBMS010000022">
    <property type="protein sequence ID" value="CAB4915083.1"/>
    <property type="molecule type" value="Genomic_DNA"/>
</dbReference>
<dbReference type="InterPro" id="IPR036116">
    <property type="entry name" value="FN3_sf"/>
</dbReference>
<reference evidence="4" key="1">
    <citation type="submission" date="2020-05" db="EMBL/GenBank/DDBJ databases">
        <authorList>
            <person name="Chiriac C."/>
            <person name="Salcher M."/>
            <person name="Ghai R."/>
            <person name="Kavagutti S V."/>
        </authorList>
    </citation>
    <scope>NUCLEOTIDE SEQUENCE</scope>
</reference>
<keyword evidence="1" id="KW-0677">Repeat</keyword>
<evidence type="ECO:0000259" key="3">
    <source>
        <dbReference type="PROSITE" id="PS50853"/>
    </source>
</evidence>
<evidence type="ECO:0000313" key="4">
    <source>
        <dbReference type="EMBL" id="CAB4915083.1"/>
    </source>
</evidence>
<dbReference type="PANTHER" id="PTHR13817">
    <property type="entry name" value="TITIN"/>
    <property type="match status" value="1"/>
</dbReference>
<dbReference type="AlphaFoldDB" id="A0A6J7HDS9"/>
<dbReference type="InterPro" id="IPR013783">
    <property type="entry name" value="Ig-like_fold"/>
</dbReference>
<dbReference type="InterPro" id="IPR050964">
    <property type="entry name" value="Striated_Muscle_Regulatory"/>
</dbReference>
<feature type="domain" description="Fibronectin type-III" evidence="3">
    <location>
        <begin position="125"/>
        <end position="217"/>
    </location>
</feature>
<dbReference type="PANTHER" id="PTHR13817:SF166">
    <property type="entry name" value="NEURONAL IGCAM-RELATED"/>
    <property type="match status" value="1"/>
</dbReference>
<feature type="region of interest" description="Disordered" evidence="2">
    <location>
        <begin position="298"/>
        <end position="355"/>
    </location>
</feature>
<organism evidence="4">
    <name type="scientific">freshwater metagenome</name>
    <dbReference type="NCBI Taxonomy" id="449393"/>
    <lineage>
        <taxon>unclassified sequences</taxon>
        <taxon>metagenomes</taxon>
        <taxon>ecological metagenomes</taxon>
    </lineage>
</organism>
<dbReference type="PROSITE" id="PS50853">
    <property type="entry name" value="FN3"/>
    <property type="match status" value="2"/>
</dbReference>